<keyword evidence="5" id="KW-1185">Reference proteome</keyword>
<dbReference type="GO" id="GO:0046872">
    <property type="term" value="F:metal ion binding"/>
    <property type="evidence" value="ECO:0007669"/>
    <property type="project" value="UniProtKB-KW"/>
</dbReference>
<dbReference type="NCBIfam" id="TIGR00040">
    <property type="entry name" value="yfcE"/>
    <property type="match status" value="1"/>
</dbReference>
<organism evidence="4 5">
    <name type="scientific">Paenibacillus catalpae</name>
    <dbReference type="NCBI Taxonomy" id="1045775"/>
    <lineage>
        <taxon>Bacteria</taxon>
        <taxon>Bacillati</taxon>
        <taxon>Bacillota</taxon>
        <taxon>Bacilli</taxon>
        <taxon>Bacillales</taxon>
        <taxon>Paenibacillaceae</taxon>
        <taxon>Paenibacillus</taxon>
    </lineage>
</organism>
<dbReference type="InterPro" id="IPR029052">
    <property type="entry name" value="Metallo-depent_PP-like"/>
</dbReference>
<sequence length="168" mass="18346">MKIVVVSDTHMPRMAKALPPPLLVELEKADLILHAGDWTSSSVYGELAKFAPVKGVAGNNDGETIVKKLGYKKIVTAGGKRIGLVHGHLPYSSKKAEQNAALSFTAKQVDAIVFGHSHIPFLREHNGILLFNPGSATAKRKQPQYSFGIMSIIEGELKARHVFYDNKM</sequence>
<dbReference type="Proteomes" id="UP000198855">
    <property type="component" value="Unassembled WGS sequence"/>
</dbReference>
<dbReference type="Pfam" id="PF12850">
    <property type="entry name" value="Metallophos_2"/>
    <property type="match status" value="1"/>
</dbReference>
<protein>
    <recommendedName>
        <fullName evidence="2">Phosphoesterase</fullName>
        <ecNumber evidence="2">3.1.4.-</ecNumber>
    </recommendedName>
</protein>
<dbReference type="OrthoDB" id="9800565at2"/>
<dbReference type="InterPro" id="IPR024654">
    <property type="entry name" value="Calcineurin-like_PHP_lpxH"/>
</dbReference>
<evidence type="ECO:0000313" key="4">
    <source>
        <dbReference type="EMBL" id="SFD71792.1"/>
    </source>
</evidence>
<reference evidence="5" key="1">
    <citation type="submission" date="2016-10" db="EMBL/GenBank/DDBJ databases">
        <authorList>
            <person name="Varghese N."/>
            <person name="Submissions S."/>
        </authorList>
    </citation>
    <scope>NUCLEOTIDE SEQUENCE [LARGE SCALE GENOMIC DNA]</scope>
    <source>
        <strain evidence="5">CGMCC 1.10784</strain>
    </source>
</reference>
<dbReference type="RefSeq" id="WP_091181913.1">
    <property type="nucleotide sequence ID" value="NZ_FOMT01000001.1"/>
</dbReference>
<comment type="cofactor">
    <cofactor evidence="2">
        <name>a divalent metal cation</name>
        <dbReference type="ChEBI" id="CHEBI:60240"/>
    </cofactor>
</comment>
<dbReference type="GO" id="GO:0016787">
    <property type="term" value="F:hydrolase activity"/>
    <property type="evidence" value="ECO:0007669"/>
    <property type="project" value="UniProtKB-UniRule"/>
</dbReference>
<evidence type="ECO:0000259" key="3">
    <source>
        <dbReference type="Pfam" id="PF12850"/>
    </source>
</evidence>
<dbReference type="AlphaFoldDB" id="A0A1I1ULQ6"/>
<accession>A0A1I1ULQ6</accession>
<dbReference type="EC" id="3.1.4.-" evidence="2"/>
<comment type="similarity">
    <text evidence="1 2">Belongs to the metallophosphoesterase superfamily. YfcE family.</text>
</comment>
<dbReference type="Gene3D" id="3.60.21.10">
    <property type="match status" value="1"/>
</dbReference>
<evidence type="ECO:0000313" key="5">
    <source>
        <dbReference type="Proteomes" id="UP000198855"/>
    </source>
</evidence>
<dbReference type="PANTHER" id="PTHR11124">
    <property type="entry name" value="VACUOLAR SORTING PROTEIN VPS29"/>
    <property type="match status" value="1"/>
</dbReference>
<name>A0A1I1ULQ6_9BACL</name>
<evidence type="ECO:0000256" key="2">
    <source>
        <dbReference type="RuleBase" id="RU362039"/>
    </source>
</evidence>
<feature type="domain" description="Calcineurin-like phosphoesterase" evidence="3">
    <location>
        <begin position="1"/>
        <end position="152"/>
    </location>
</feature>
<dbReference type="EMBL" id="FOMT01000001">
    <property type="protein sequence ID" value="SFD71792.1"/>
    <property type="molecule type" value="Genomic_DNA"/>
</dbReference>
<proteinExistence type="inferred from homology"/>
<dbReference type="STRING" id="1045775.SAMN05216378_1123"/>
<keyword evidence="2" id="KW-0479">Metal-binding</keyword>
<dbReference type="InterPro" id="IPR000979">
    <property type="entry name" value="Phosphodiesterase_MJ0936/Vps29"/>
</dbReference>
<gene>
    <name evidence="4" type="ORF">SAMN05216378_1123</name>
</gene>
<dbReference type="SUPFAM" id="SSF56300">
    <property type="entry name" value="Metallo-dependent phosphatases"/>
    <property type="match status" value="1"/>
</dbReference>
<evidence type="ECO:0000256" key="1">
    <source>
        <dbReference type="ARBA" id="ARBA00008950"/>
    </source>
</evidence>